<feature type="transmembrane region" description="Helical" evidence="1">
    <location>
        <begin position="28"/>
        <end position="47"/>
    </location>
</feature>
<keyword evidence="1" id="KW-0812">Transmembrane</keyword>
<dbReference type="AlphaFoldDB" id="A0A7J9NZE7"/>
<gene>
    <name evidence="2" type="ORF">HNP89_000608</name>
</gene>
<proteinExistence type="predicted"/>
<evidence type="ECO:0000313" key="3">
    <source>
        <dbReference type="Proteomes" id="UP000522365"/>
    </source>
</evidence>
<reference evidence="2 3" key="1">
    <citation type="submission" date="2020-07" db="EMBL/GenBank/DDBJ databases">
        <title>Genomic Encyclopedia of Type Strains, Phase IV (KMG-V): Genome sequencing to study the core and pangenomes of soil and plant-associated prokaryotes.</title>
        <authorList>
            <person name="Whitman W."/>
        </authorList>
    </citation>
    <scope>NUCLEOTIDE SEQUENCE [LARGE SCALE GENOMIC DNA]</scope>
    <source>
        <strain evidence="2 3">S1</strain>
    </source>
</reference>
<accession>A0A7J9NZE7</accession>
<dbReference type="Proteomes" id="UP000522365">
    <property type="component" value="Unassembled WGS sequence"/>
</dbReference>
<keyword evidence="1" id="KW-1133">Transmembrane helix</keyword>
<comment type="caution">
    <text evidence="2">The sequence shown here is derived from an EMBL/GenBank/DDBJ whole genome shotgun (WGS) entry which is preliminary data.</text>
</comment>
<evidence type="ECO:0000256" key="1">
    <source>
        <dbReference type="SAM" id="Phobius"/>
    </source>
</evidence>
<dbReference type="EMBL" id="JACDUK010000001">
    <property type="protein sequence ID" value="MBA2852671.1"/>
    <property type="molecule type" value="Genomic_DNA"/>
</dbReference>
<keyword evidence="1" id="KW-0472">Membrane</keyword>
<sequence length="102" mass="11467">MDTLLSFGIWFIVGMIVAYKFPKYELLGQIIGLGAILLSFYISYFTVDFTDTSAAVTAFANFMTNSVMILIEDYRTVAGVGFLAGFEFMKKIDLQKSDLNEF</sequence>
<protein>
    <submittedName>
        <fullName evidence="2">Uncharacterized protein</fullName>
    </submittedName>
</protein>
<evidence type="ECO:0000313" key="2">
    <source>
        <dbReference type="EMBL" id="MBA2852671.1"/>
    </source>
</evidence>
<dbReference type="RefSeq" id="WP_181503909.1">
    <property type="nucleotide sequence ID" value="NZ_JACDUK010000001.1"/>
</dbReference>
<organism evidence="2 3">
    <name type="scientific">Methanococcus maripaludis</name>
    <name type="common">Methanococcus deltae</name>
    <dbReference type="NCBI Taxonomy" id="39152"/>
    <lineage>
        <taxon>Archaea</taxon>
        <taxon>Methanobacteriati</taxon>
        <taxon>Methanobacteriota</taxon>
        <taxon>Methanomada group</taxon>
        <taxon>Methanococci</taxon>
        <taxon>Methanococcales</taxon>
        <taxon>Methanococcaceae</taxon>
        <taxon>Methanococcus</taxon>
    </lineage>
</organism>
<name>A0A7J9NZE7_METMI</name>